<gene>
    <name evidence="1" type="ORF">QFC22_005698</name>
</gene>
<proteinExistence type="predicted"/>
<comment type="caution">
    <text evidence="1">The sequence shown here is derived from an EMBL/GenBank/DDBJ whole genome shotgun (WGS) entry which is preliminary data.</text>
</comment>
<protein>
    <submittedName>
        <fullName evidence="1">Uncharacterized protein</fullName>
    </submittedName>
</protein>
<sequence>MDVSPTCSGTTTPVKPTPPLAEPSSPFPSVKVPYDARRPSTMQRSTSLNLGSFDRSYENLEERDESLAEWRQFLLKYSSGAFPPSEEPPMPSLAPASAMTSPLYPHGGQTDFPFHTHGVTMTGSNEDSARPLVEKDRVVHRRRDGSHDTSAEDLPTDMGTDFDKPVYDQIEITAETARRVRQFYKRQHYLPPPRAPMEILREQIIQEYDLYSPQQIQSIQVATDLVQAYFGGLCTFSLFQNNIQILMACAGPPEMLKATGLFPGKRLLPETSLCGHTALFPAGSSHVYIPDLSKDWRYKGNPYADEIKGVKTYIGAGVSLNVDPASSSSGQVVVIGVLNSMHLDAVLPPLTPEQSRVMSSVAKFLTAILRATWEGMHRTRDARSRRVVSDFLDHIMSPKSSKPTIISPSQQLRWHMQRPDGEDVGKRRVSDGSAGPAAFTSFAPMTIDDQMREDIRIAASKAELSPTGLPSVSSASGEEQDGISQTDPMERDAAILVKQIRSVMTEAESAAVVDLRSLHAFKDAKGAAKYVMDAESVCSLDTIAWDASSSDIERSKFLDAKARIALIKSLYVQQHDPEVAFEPQNNKTSGLEPYLPRSTRSHLIMPFHAGAQPLFSIIVTSSEKFWSFRTPDVNFVRSMGVILRAQVLQSRVIEADMAKTTFLSSISHELRTPMHGLMSGLQLLEEAIDGQDLEQAVNLLPIIKNSGYALQQILNDVLDFGQLAHGKTGSRTNEVDLAAVVISAVKTCMPRFYNWQEGHEKDVEISIVYEDLDWKAKIDESGFQRILFNGITNAMKVTQSGSITVFLESSHTVNGIVLKIVDTGPGIEPSFASKLFQPFSKANSFNPGAGLGLYITKALVDRMSGNISLYSTPGQKGSTFEVKLPVTLVKPVELDTETSKTVRKIINMDAERYHRRDPESKNLDTSNNVEKHATPMPVAPNFSDGAILSATIPADADAAIAGGVLNGDSSHGLTSSHSALRVLVADDNEISRKILLALLRKMSKTIEVEIAQANDGLQAVEAFEKFHPQLVLTDVSMPFMTGTKAAGEMRKIEQAEHRPKCKIFAITGLGSSDPRLKVEALREDVVDGWLVKGKDSLARIRDIVTDANALHRESEVAIASTSDGIGVNAGQGP</sequence>
<evidence type="ECO:0000313" key="1">
    <source>
        <dbReference type="EMBL" id="KAJ9114246.1"/>
    </source>
</evidence>
<evidence type="ECO:0000313" key="2">
    <source>
        <dbReference type="Proteomes" id="UP001243375"/>
    </source>
</evidence>
<keyword evidence="2" id="KW-1185">Reference proteome</keyword>
<accession>A0ACC2WS62</accession>
<organism evidence="1 2">
    <name type="scientific">Naganishia vaughanmartiniae</name>
    <dbReference type="NCBI Taxonomy" id="1424756"/>
    <lineage>
        <taxon>Eukaryota</taxon>
        <taxon>Fungi</taxon>
        <taxon>Dikarya</taxon>
        <taxon>Basidiomycota</taxon>
        <taxon>Agaricomycotina</taxon>
        <taxon>Tremellomycetes</taxon>
        <taxon>Filobasidiales</taxon>
        <taxon>Filobasidiaceae</taxon>
        <taxon>Naganishia</taxon>
    </lineage>
</organism>
<dbReference type="Proteomes" id="UP001243375">
    <property type="component" value="Unassembled WGS sequence"/>
</dbReference>
<name>A0ACC2WS62_9TREE</name>
<reference evidence="1" key="1">
    <citation type="submission" date="2023-04" db="EMBL/GenBank/DDBJ databases">
        <title>Draft Genome sequencing of Naganishia species isolated from polar environments using Oxford Nanopore Technology.</title>
        <authorList>
            <person name="Leo P."/>
            <person name="Venkateswaran K."/>
        </authorList>
    </citation>
    <scope>NUCLEOTIDE SEQUENCE</scope>
    <source>
        <strain evidence="1">MNA-CCFEE 5425</strain>
    </source>
</reference>
<dbReference type="EMBL" id="JASBWU010000019">
    <property type="protein sequence ID" value="KAJ9114246.1"/>
    <property type="molecule type" value="Genomic_DNA"/>
</dbReference>